<comment type="caution">
    <text evidence="1">The sequence shown here is derived from an EMBL/GenBank/DDBJ whole genome shotgun (WGS) entry which is preliminary data.</text>
</comment>
<name>A0AA41FY66_9EURY</name>
<sequence length="137" mass="14746">MTQTLLIYDGSTRLFRAAAETVSRFTETLTLVPWESDAVQAFLRAQFGDPPFALVLIDGDAVHVGEAAVGRALDDLDVARPVADLVEQLYPAVAAPFGRVVHGKAPADIHGTFKLDEAAAAHIESLRRVHTIPVDSE</sequence>
<dbReference type="EMBL" id="JAHQXE010000001">
    <property type="protein sequence ID" value="MBV0900184.1"/>
    <property type="molecule type" value="Genomic_DNA"/>
</dbReference>
<dbReference type="RefSeq" id="WP_162412501.1">
    <property type="nucleotide sequence ID" value="NZ_JAHQXE010000001.1"/>
</dbReference>
<reference evidence="1" key="1">
    <citation type="submission" date="2021-06" db="EMBL/GenBank/DDBJ databases">
        <title>New haloarchaea isolates fom saline soil.</title>
        <authorList>
            <person name="Duran-Viseras A."/>
            <person name="Sanchez-Porro C.S."/>
            <person name="Ventosa A."/>
        </authorList>
    </citation>
    <scope>NUCLEOTIDE SEQUENCE</scope>
    <source>
        <strain evidence="1">JCM 18369</strain>
    </source>
</reference>
<dbReference type="Proteomes" id="UP001166304">
    <property type="component" value="Unassembled WGS sequence"/>
</dbReference>
<dbReference type="AlphaFoldDB" id="A0AA41FY66"/>
<proteinExistence type="predicted"/>
<gene>
    <name evidence="1" type="ORF">KTS37_00140</name>
</gene>
<evidence type="ECO:0000313" key="2">
    <source>
        <dbReference type="Proteomes" id="UP001166304"/>
    </source>
</evidence>
<accession>A0AA41FY66</accession>
<organism evidence="1 2">
    <name type="scientific">Haloarcula salina</name>
    <dbReference type="NCBI Taxonomy" id="1429914"/>
    <lineage>
        <taxon>Archaea</taxon>
        <taxon>Methanobacteriati</taxon>
        <taxon>Methanobacteriota</taxon>
        <taxon>Stenosarchaea group</taxon>
        <taxon>Halobacteria</taxon>
        <taxon>Halobacteriales</taxon>
        <taxon>Haloarculaceae</taxon>
        <taxon>Haloarcula</taxon>
    </lineage>
</organism>
<evidence type="ECO:0000313" key="1">
    <source>
        <dbReference type="EMBL" id="MBV0900184.1"/>
    </source>
</evidence>
<protein>
    <submittedName>
        <fullName evidence="1">Uncharacterized protein</fullName>
    </submittedName>
</protein>
<keyword evidence="2" id="KW-1185">Reference proteome</keyword>